<evidence type="ECO:0000313" key="2">
    <source>
        <dbReference type="Proteomes" id="UP001057221"/>
    </source>
</evidence>
<dbReference type="EMBL" id="ON529855">
    <property type="protein sequence ID" value="USN14584.1"/>
    <property type="molecule type" value="Genomic_DNA"/>
</dbReference>
<proteinExistence type="predicted"/>
<protein>
    <submittedName>
        <fullName evidence="1">Uncharacterized protein</fullName>
    </submittedName>
</protein>
<keyword evidence="2" id="KW-1185">Reference proteome</keyword>
<gene>
    <name evidence="1" type="ORF">DOMOVOI_01100</name>
</gene>
<organism evidence="1 2">
    <name type="scientific">Brevundimonas phage vB_BpoS-Domovoi</name>
    <dbReference type="NCBI Taxonomy" id="2948598"/>
    <lineage>
        <taxon>Viruses</taxon>
        <taxon>Duplodnaviria</taxon>
        <taxon>Heunggongvirae</taxon>
        <taxon>Uroviricota</taxon>
        <taxon>Caudoviricetes</taxon>
        <taxon>Jeanschmidtviridae</taxon>
        <taxon>Marchewkavirus</taxon>
        <taxon>Marchewkavirus domovoi</taxon>
    </lineage>
</organism>
<reference evidence="1 2" key="1">
    <citation type="submission" date="2022-05" db="EMBL/GenBank/DDBJ databases">
        <authorList>
            <person name="Friedrich I."/>
            <person name="Poehlein A."/>
            <person name="Schneider D."/>
            <person name="Hertel R."/>
            <person name="Daniel R."/>
        </authorList>
    </citation>
    <scope>NUCLEOTIDE SEQUENCE [LARGE SCALE GENOMIC DNA]</scope>
</reference>
<name>A0A9E7MR61_9CAUD</name>
<evidence type="ECO:0000313" key="1">
    <source>
        <dbReference type="EMBL" id="USN14584.1"/>
    </source>
</evidence>
<accession>A0A9E7MR61</accession>
<sequence>MTHDQATSLLDRLRAMASTLRVVDQRLFQTTIGGPTPSAALVDAQTIDEAVRALEINRVADGPHKIDANRHFLSRQLLDSHLSADEAYGILREHLALVDPETAA</sequence>
<dbReference type="Proteomes" id="UP001057221">
    <property type="component" value="Segment"/>
</dbReference>